<dbReference type="SUPFAM" id="SSF53756">
    <property type="entry name" value="UDP-Glycosyltransferase/glycogen phosphorylase"/>
    <property type="match status" value="1"/>
</dbReference>
<dbReference type="AlphaFoldDB" id="A0AAU8RK68"/>
<dbReference type="Gene3D" id="3.40.50.2000">
    <property type="entry name" value="Glycogen Phosphorylase B"/>
    <property type="match status" value="2"/>
</dbReference>
<dbReference type="Pfam" id="PF00534">
    <property type="entry name" value="Glycos_transf_1"/>
    <property type="match status" value="1"/>
</dbReference>
<dbReference type="GO" id="GO:0016757">
    <property type="term" value="F:glycosyltransferase activity"/>
    <property type="evidence" value="ECO:0007669"/>
    <property type="project" value="InterPro"/>
</dbReference>
<dbReference type="EMBL" id="CP009976">
    <property type="protein sequence ID" value="AIZ40711.1"/>
    <property type="molecule type" value="Genomic_DNA"/>
</dbReference>
<dbReference type="InterPro" id="IPR001296">
    <property type="entry name" value="Glyco_trans_1"/>
</dbReference>
<dbReference type="CDD" id="cd03801">
    <property type="entry name" value="GT4_PimA-like"/>
    <property type="match status" value="1"/>
</dbReference>
<protein>
    <recommendedName>
        <fullName evidence="1">Glycosyl transferase family 1 domain-containing protein</fullName>
    </recommendedName>
</protein>
<dbReference type="KEGG" id="cbat:M666_03435"/>
<dbReference type="PANTHER" id="PTHR45947">
    <property type="entry name" value="SULFOQUINOVOSYL TRANSFERASE SQD2"/>
    <property type="match status" value="1"/>
</dbReference>
<reference evidence="2 3" key="1">
    <citation type="journal article" date="2014" name="Environ. Microbiol.">
        <title>Contrasting genomic patterns and infection strategies of two co-existing Bacteroidetes podovirus genera.</title>
        <authorList>
            <person name="Holmfeldt K."/>
            <person name="Howard-Varona C."/>
            <person name="Solonenko N."/>
            <person name="Sullivan M.B."/>
        </authorList>
    </citation>
    <scope>NUCLEOTIDE SEQUENCE [LARGE SCALE GENOMIC DNA]</scope>
    <source>
        <strain evidence="2 3">18</strain>
    </source>
</reference>
<evidence type="ECO:0000259" key="1">
    <source>
        <dbReference type="Pfam" id="PF00534"/>
    </source>
</evidence>
<dbReference type="PANTHER" id="PTHR45947:SF3">
    <property type="entry name" value="SULFOQUINOVOSYL TRANSFERASE SQD2"/>
    <property type="match status" value="1"/>
</dbReference>
<name>A0AAU8RK68_9FLAO</name>
<sequence length="435" mass="49821">MPFKIKKMKVLIFTNSSAKYDAAVNSYHGAGWVESFITLLEEQRGIELAVSFFHEKDGKKMTRDNLTFYPIFKASRRSNPIKTILSDWKGSIENEKACKDMLTVIEDFKPDVIQVFGSENMYALIQKYTKVPVVVHLQGLLNPYHNAFYPANQSKYNFIFDLNYVKQNILGKGINHLAKRIKNKATREADHFKNLHYVMGRTHWDKMVSKIHNPEISYFHVDEVLRPIFYDNIVKIKNRKQSEKIEIVTTISPTLYKGLDVILKTANLLLETTSLNFVWSIIGLEHNDPLVLHFEKSLKLKHQNLNIKFLGVREANNFVDSIQQADLFIHPSYIDNSPNSVCEAQILGIPVIAFNVGGLASLIENEITGTLLPSNGIYETVNAILKFNKEPEHFWNMAHEAQNIAVKRHAKNTIITQVTNVYETIVQNATINTNK</sequence>
<proteinExistence type="predicted"/>
<evidence type="ECO:0000313" key="2">
    <source>
        <dbReference type="EMBL" id="AIZ40711.1"/>
    </source>
</evidence>
<dbReference type="InterPro" id="IPR050194">
    <property type="entry name" value="Glycosyltransferase_grp1"/>
</dbReference>
<dbReference type="Proteomes" id="UP000030786">
    <property type="component" value="Chromosome"/>
</dbReference>
<organism evidence="2 3">
    <name type="scientific">Cellulophaga baltica 18</name>
    <dbReference type="NCBI Taxonomy" id="1348584"/>
    <lineage>
        <taxon>Bacteria</taxon>
        <taxon>Pseudomonadati</taxon>
        <taxon>Bacteroidota</taxon>
        <taxon>Flavobacteriia</taxon>
        <taxon>Flavobacteriales</taxon>
        <taxon>Flavobacteriaceae</taxon>
        <taxon>Cellulophaga</taxon>
    </lineage>
</organism>
<gene>
    <name evidence="2" type="ORF">M666_03435</name>
</gene>
<accession>A0AAU8RK68</accession>
<evidence type="ECO:0000313" key="3">
    <source>
        <dbReference type="Proteomes" id="UP000030786"/>
    </source>
</evidence>
<feature type="domain" description="Glycosyl transferase family 1" evidence="1">
    <location>
        <begin position="237"/>
        <end position="401"/>
    </location>
</feature>